<dbReference type="InterPro" id="IPR001763">
    <property type="entry name" value="Rhodanese-like_dom"/>
</dbReference>
<feature type="signal peptide" evidence="1">
    <location>
        <begin position="1"/>
        <end position="20"/>
    </location>
</feature>
<dbReference type="Pfam" id="PF00581">
    <property type="entry name" value="Rhodanese"/>
    <property type="match status" value="1"/>
</dbReference>
<dbReference type="HOGENOM" id="CLU_089574_6_4_7"/>
<dbReference type="SUPFAM" id="SSF52821">
    <property type="entry name" value="Rhodanese/Cell cycle control phosphatase"/>
    <property type="match status" value="1"/>
</dbReference>
<dbReference type="PROSITE" id="PS51257">
    <property type="entry name" value="PROKAR_LIPOPROTEIN"/>
    <property type="match status" value="1"/>
</dbReference>
<evidence type="ECO:0000313" key="3">
    <source>
        <dbReference type="EMBL" id="ABM27578.1"/>
    </source>
</evidence>
<dbReference type="RefSeq" id="WP_011791691.1">
    <property type="nucleotide sequence ID" value="NC_008751.1"/>
</dbReference>
<protein>
    <submittedName>
        <fullName evidence="3">Rhodanese domain protein</fullName>
    </submittedName>
</protein>
<proteinExistence type="predicted"/>
<feature type="domain" description="Rhodanese" evidence="2">
    <location>
        <begin position="63"/>
        <end position="171"/>
    </location>
</feature>
<reference evidence="4" key="1">
    <citation type="journal article" date="2009" name="Environ. Microbiol.">
        <title>Contribution of mobile genetic elements to Desulfovibrio vulgaris genome plasticity.</title>
        <authorList>
            <person name="Walker C.B."/>
            <person name="Stolyar S."/>
            <person name="Chivian D."/>
            <person name="Pinel N."/>
            <person name="Gabster J.A."/>
            <person name="Dehal P.S."/>
            <person name="He Z."/>
            <person name="Yang Z.K."/>
            <person name="Yen H.C."/>
            <person name="Zhou J."/>
            <person name="Wall J.D."/>
            <person name="Hazen T.C."/>
            <person name="Arkin A.P."/>
            <person name="Stahl D.A."/>
        </authorList>
    </citation>
    <scope>NUCLEOTIDE SEQUENCE [LARGE SCALE GENOMIC DNA]</scope>
    <source>
        <strain evidence="4">DP4</strain>
    </source>
</reference>
<organism evidence="3 4">
    <name type="scientific">Nitratidesulfovibrio vulgaris (strain DP4)</name>
    <name type="common">Desulfovibrio vulgaris</name>
    <dbReference type="NCBI Taxonomy" id="391774"/>
    <lineage>
        <taxon>Bacteria</taxon>
        <taxon>Pseudomonadati</taxon>
        <taxon>Thermodesulfobacteriota</taxon>
        <taxon>Desulfovibrionia</taxon>
        <taxon>Desulfovibrionales</taxon>
        <taxon>Desulfovibrionaceae</taxon>
        <taxon>Nitratidesulfovibrio</taxon>
    </lineage>
</organism>
<name>A0A0H3A5I2_NITV4</name>
<dbReference type="Gene3D" id="3.40.250.10">
    <property type="entry name" value="Rhodanese-like domain"/>
    <property type="match status" value="1"/>
</dbReference>
<sequence precursor="true">MNLKKLLAPLLMLTALGLTACDNPFQGLSEKDLEAKSVKLARETVKGGYKLLTVDETKKMMDGDKTVLVIDTMPYEDSYKKNHIPGAVQFLFPIPDMNDWNMAETGDKSQQDFEALLGPDKNRPLVFYCGFVKCTRSHNGAVWAQKLGYTNVYRMPGGIVAWKEAKYPVDTVK</sequence>
<gene>
    <name evidence="3" type="ordered locus">Dvul_0555</name>
</gene>
<dbReference type="AlphaFoldDB" id="A0A0H3A5I2"/>
<dbReference type="KEGG" id="dvl:Dvul_0555"/>
<keyword evidence="1" id="KW-0732">Signal</keyword>
<dbReference type="InterPro" id="IPR036873">
    <property type="entry name" value="Rhodanese-like_dom_sf"/>
</dbReference>
<dbReference type="PROSITE" id="PS50206">
    <property type="entry name" value="RHODANESE_3"/>
    <property type="match status" value="1"/>
</dbReference>
<accession>A0A0H3A5I2</accession>
<dbReference type="EMBL" id="CP000527">
    <property type="protein sequence ID" value="ABM27578.1"/>
    <property type="molecule type" value="Genomic_DNA"/>
</dbReference>
<evidence type="ECO:0000259" key="2">
    <source>
        <dbReference type="PROSITE" id="PS50206"/>
    </source>
</evidence>
<dbReference type="SMART" id="SM00450">
    <property type="entry name" value="RHOD"/>
    <property type="match status" value="1"/>
</dbReference>
<dbReference type="CDD" id="cd00158">
    <property type="entry name" value="RHOD"/>
    <property type="match status" value="1"/>
</dbReference>
<dbReference type="Proteomes" id="UP000009173">
    <property type="component" value="Chromosome"/>
</dbReference>
<evidence type="ECO:0000256" key="1">
    <source>
        <dbReference type="SAM" id="SignalP"/>
    </source>
</evidence>
<feature type="chain" id="PRO_5002604431" evidence="1">
    <location>
        <begin position="21"/>
        <end position="173"/>
    </location>
</feature>
<evidence type="ECO:0000313" key="4">
    <source>
        <dbReference type="Proteomes" id="UP000009173"/>
    </source>
</evidence>